<dbReference type="Gene3D" id="2.30.30.490">
    <property type="match status" value="1"/>
</dbReference>
<evidence type="ECO:0000256" key="6">
    <source>
        <dbReference type="ARBA" id="ARBA00022840"/>
    </source>
</evidence>
<comment type="similarity">
    <text evidence="2">Belongs to the ORC1 family.</text>
</comment>
<dbReference type="Pfam" id="PF00004">
    <property type="entry name" value="AAA"/>
    <property type="match status" value="1"/>
</dbReference>
<feature type="compositionally biased region" description="Acidic residues" evidence="10">
    <location>
        <begin position="1992"/>
        <end position="2019"/>
    </location>
</feature>
<dbReference type="InterPro" id="IPR003593">
    <property type="entry name" value="AAA+_ATPase"/>
</dbReference>
<dbReference type="GO" id="GO:0003682">
    <property type="term" value="F:chromatin binding"/>
    <property type="evidence" value="ECO:0007669"/>
    <property type="project" value="InterPro"/>
</dbReference>
<dbReference type="InterPro" id="IPR050311">
    <property type="entry name" value="ORC1/CDC6"/>
</dbReference>
<comment type="caution">
    <text evidence="12">The sequence shown here is derived from an EMBL/GenBank/DDBJ whole genome shotgun (WGS) entry which is preliminary data.</text>
</comment>
<dbReference type="GO" id="GO:0046872">
    <property type="term" value="F:metal ion binding"/>
    <property type="evidence" value="ECO:0007669"/>
    <property type="project" value="UniProtKB-KW"/>
</dbReference>
<evidence type="ECO:0000256" key="1">
    <source>
        <dbReference type="ARBA" id="ARBA00004123"/>
    </source>
</evidence>
<evidence type="ECO:0000313" key="12">
    <source>
        <dbReference type="EMBL" id="KAJ2674639.1"/>
    </source>
</evidence>
<evidence type="ECO:0000256" key="9">
    <source>
        <dbReference type="ARBA" id="ARBA00023242"/>
    </source>
</evidence>
<dbReference type="InterPro" id="IPR015163">
    <property type="entry name" value="Cdc6_C"/>
</dbReference>
<accession>A0A9W8KXA0</accession>
<feature type="compositionally biased region" description="Polar residues" evidence="10">
    <location>
        <begin position="1756"/>
        <end position="1767"/>
    </location>
</feature>
<dbReference type="CDD" id="cd00009">
    <property type="entry name" value="AAA"/>
    <property type="match status" value="1"/>
</dbReference>
<evidence type="ECO:0000256" key="4">
    <source>
        <dbReference type="ARBA" id="ARBA00022723"/>
    </source>
</evidence>
<feature type="compositionally biased region" description="Basic residues" evidence="10">
    <location>
        <begin position="1979"/>
        <end position="1988"/>
    </location>
</feature>
<dbReference type="OrthoDB" id="1926878at2759"/>
<dbReference type="GO" id="GO:0006270">
    <property type="term" value="P:DNA replication initiation"/>
    <property type="evidence" value="ECO:0007669"/>
    <property type="project" value="TreeGrafter"/>
</dbReference>
<dbReference type="SMART" id="SM00382">
    <property type="entry name" value="AAA"/>
    <property type="match status" value="1"/>
</dbReference>
<evidence type="ECO:0000256" key="7">
    <source>
        <dbReference type="ARBA" id="ARBA00022842"/>
    </source>
</evidence>
<dbReference type="PANTHER" id="PTHR10763">
    <property type="entry name" value="CELL DIVISION CONTROL PROTEIN 6-RELATED"/>
    <property type="match status" value="1"/>
</dbReference>
<dbReference type="InterPro" id="IPR001025">
    <property type="entry name" value="BAH_dom"/>
</dbReference>
<dbReference type="Pfam" id="PF09079">
    <property type="entry name" value="WHD_Cdc6"/>
    <property type="match status" value="1"/>
</dbReference>
<evidence type="ECO:0000256" key="3">
    <source>
        <dbReference type="ARBA" id="ARBA00022705"/>
    </source>
</evidence>
<comment type="subcellular location">
    <subcellularLocation>
        <location evidence="1">Nucleus</location>
    </subcellularLocation>
</comment>
<keyword evidence="9" id="KW-0539">Nucleus</keyword>
<keyword evidence="5" id="KW-0547">Nucleotide-binding</keyword>
<name>A0A9W8KXA0_9FUNG</name>
<keyword evidence="3" id="KW-0235">DNA replication</keyword>
<feature type="compositionally biased region" description="Polar residues" evidence="10">
    <location>
        <begin position="2041"/>
        <end position="2064"/>
    </location>
</feature>
<dbReference type="InterPro" id="IPR041083">
    <property type="entry name" value="AAA_lid_10"/>
</dbReference>
<dbReference type="CDD" id="cd04370">
    <property type="entry name" value="BAH"/>
    <property type="match status" value="1"/>
</dbReference>
<dbReference type="Pfam" id="PF17872">
    <property type="entry name" value="AAA_lid_10"/>
    <property type="match status" value="1"/>
</dbReference>
<dbReference type="Gene3D" id="1.10.8.60">
    <property type="match status" value="1"/>
</dbReference>
<evidence type="ECO:0000256" key="5">
    <source>
        <dbReference type="ARBA" id="ARBA00022741"/>
    </source>
</evidence>
<dbReference type="GO" id="GO:0003688">
    <property type="term" value="F:DNA replication origin binding"/>
    <property type="evidence" value="ECO:0007669"/>
    <property type="project" value="UniProtKB-ARBA"/>
</dbReference>
<dbReference type="EMBL" id="JANBTW010000055">
    <property type="protein sequence ID" value="KAJ2674639.1"/>
    <property type="molecule type" value="Genomic_DNA"/>
</dbReference>
<sequence>MDKIGEFIVGLQTILDSPNPPRDDLVRVMQSTQREFLFSALSLSTLTWPTRTHLELVKIIISMPVPEPSPEVVMQDPTISHEADPFFASEYFDKLRTQLLSIPIQQLAESDGSWVRNIGFSIEATIMQACRRADALEKLEELTKTDDGKSGQDFSRIRMYCAQILGSGILELRHWEAIARIVFTMFHVLPFSSKTLARQSQSKDEQENTFLHPFMPRLVTHYSHWLQIVVQMIDNHGQTLCRRMPTVIEDSATKQFKWGIPSLHAVATTELLRNFVMRRIMLHYSAPLAGSSSSGNNGESVVPWATNTELIAAEEQRLEQLEQTILSKIIAKDASAVYGMMSEHHHLLQMFGEYTKNLERLDVVPGTIECLSHSLTHTCYGLAPILGFEEQALTQAMDMRKLFECLSGMKATSLRVCYAPLYGCYPQNTSTVPAYAELLLLRMSTTLFNIDEPWGEIAKLLAPGKIPAIPQSLAVQLARSLRLVAMYFDVFSLNTTIPNGSLPLPQQTPVFDSVARRIMTYQFIQRPYADDISHLLFEDVSAPVSAPESSEAIAMGIGWACDFVTFAREFMSPQLLFTQLAATFERALAFYTTSGRMSVLIDAMSKVEFNQWHDLASVHFKKPIHHLNCQSASLMAMVWSCAQRLFDSGRLKTDNIDTLDRNRWQQTLALCCPESAILAYIIMVQCTTAAQQLVRTDSDSSDGNNNKYAIALNQKGIDALHALERTLTINGVQEWSTRGLLFVPQMYSGNNGDSKPIERFAQSQFAGAVKILSHSTHAEWRELLGLQNSSLPFSEDDMRRVANLITHYADNAPSLFTLLPNLLSGMPGTTDSQELQPLANPFEVPNITSKLAPIESQFNPNACDVKAAVRQWQRNVANLPFSQSRKHIQELIAECYPSSFKHYLENVILQFMEVEPVIGVELVIGSIADHMFKNQIVYSRKASPFYAIRNMFAPISAPPSTMSLSAKHESADIYIKKPAMPKSEPVFNAVVGGKVRQYAHARNSAIAQQQVPTTAERGSPVDDLAKVQSGLYGTTRANKNSSMPGTSNEGLETVQAPTACHRILLLLTALRYGNSFRDTPIHIWLTDCLDLAPQRVLERYFDTLLEKDAPNFGNDLPLEPNWPRKVFASMSLWAKDQSLITRPLVHIAGASVMKHVLENCGEQWSDRWAKWAPVVSGGVASIFSKPTTSVLQDSIVQAMLSVPLASENRDAVHGQLSALQKHPLFILADVLTPRAEMDKIAFADNCDWFLVHILPRLVESLTDNPSARNILGAVLSSPECLYQIVPWFDIATTLVQNVPLNHGCPVAMNSAIAKKNFVAYLSPLARILFAISSHIDGEGDGALGYTGNEVEEEDIEETGLSAKSKVTESSAVPDSPFSASNRDDGIEDEGEFSWHWIDEWLVLYLSSSSSRSNASDSVDDLSDTIDALLDVYTYSSMRGLRRSIENVVTASCLHDQDILQAVLYRLFSKRPLDTFTLHSLRPKRISHSSTIPRSAAENDMSFRPGAEVYPLAQRVLQLALGASNANDSVAAARKVTKLIEDCMWSISEEPDVRRNLIALKPRLIPKEQRPAATEKHTSQETIIQTTSGHLHIPTEAIASGAAYALDRSVYLLGVLLTSDDARTKDLAVHLSHSRVFLAALMVTIGDSMRQFPTLSTTRELLNTLWSASDGGEAILDGIKTSQIWLGVNFFTLAQRLNSQTPEEYKTKIAHRLERAVKKASNPHNKRKQNSTYDSDDELEAAVEWGQRLDSHGGSGESTQGGLTPSTRRVTRHSGMTNKDLYKSVVVNGTEYFLGQAVQVRSSSEEPYLATIYKLWENEKGEKQVVARWLLRKNEMFLGRKMHNVQAEPDEVFYSNADDLIKPDMILAPLKVLSYEEYKKTQTKQQNKPIKKSTAKYDSDSVRFCRSYFNEQTAFIGNLDWDKFYNGKELLDSDVQDRMFKQEKIKKDLLSKGATTKIGLAKAAARRSRRNTIAAVVPKTSKRGTKRQKTNASDDEVDSEGIEEDSDYSNEKDNGDEDDMLGVKASRSVRRSDSNRKIAVRTPTQVKRVTSTRRMSSARLSTPATTPRRRMRLQDIQPAAVSAIMLKRASRMGNSTSNPQKTEDGKTIYEVARQRLHVSAIPDTLPCREDEFAEIYGHLYNTIEERNSMCMYISGVPGTGKTATVHEVIRSLQENAEEGDLSEFQYIELNGMKMTEPSQAYTQLWQAITGEKATPKHAAQLLEKHFSTPSPRRHTYVVLMDELDLLVTKSQSIMYNFFDWPHRPHAKLIVIAIANTMDLPERMLHHKVSSRLGLTRINFQPYSHQQLMTIVQSRLEGCMAFDGDAIELCARKISAVSGDARRALDVCRRAVEIVEEDWQRDISQTSGKRPRNEDTAGKKHLVTMMIIDRAVKEMYASGHISFVQNASVQQKVFLISLRAAIRKAGIPEVPLGDVAFIHRQLCQMHKITVPSYDQISKICSQLGATRCILTESSILDVHQQVRLAIAEDDIAVALRPDPLFHKIAVS</sequence>
<evidence type="ECO:0000256" key="8">
    <source>
        <dbReference type="ARBA" id="ARBA00023125"/>
    </source>
</evidence>
<feature type="region of interest" description="Disordered" evidence="10">
    <location>
        <begin position="1960"/>
        <end position="2067"/>
    </location>
</feature>
<feature type="region of interest" description="Disordered" evidence="10">
    <location>
        <begin position="1715"/>
        <end position="1736"/>
    </location>
</feature>
<proteinExistence type="inferred from homology"/>
<dbReference type="SMART" id="SM00439">
    <property type="entry name" value="BAH"/>
    <property type="match status" value="1"/>
</dbReference>
<dbReference type="InterPro" id="IPR027417">
    <property type="entry name" value="P-loop_NTPase"/>
</dbReference>
<dbReference type="GO" id="GO:0033314">
    <property type="term" value="P:mitotic DNA replication checkpoint signaling"/>
    <property type="evidence" value="ECO:0007669"/>
    <property type="project" value="TreeGrafter"/>
</dbReference>
<protein>
    <submittedName>
        <fullName evidence="12">Origin recognition complex, subunit 1</fullName>
    </submittedName>
</protein>
<dbReference type="PANTHER" id="PTHR10763:SF23">
    <property type="entry name" value="ORIGIN RECOGNITION COMPLEX SUBUNIT 1"/>
    <property type="match status" value="1"/>
</dbReference>
<keyword evidence="7" id="KW-0460">Magnesium</keyword>
<dbReference type="GO" id="GO:0016887">
    <property type="term" value="F:ATP hydrolysis activity"/>
    <property type="evidence" value="ECO:0007669"/>
    <property type="project" value="InterPro"/>
</dbReference>
<evidence type="ECO:0000256" key="10">
    <source>
        <dbReference type="SAM" id="MobiDB-lite"/>
    </source>
</evidence>
<keyword evidence="8" id="KW-0238">DNA-binding</keyword>
<dbReference type="InterPro" id="IPR043151">
    <property type="entry name" value="BAH_sf"/>
</dbReference>
<dbReference type="PROSITE" id="PS51038">
    <property type="entry name" value="BAH"/>
    <property type="match status" value="1"/>
</dbReference>
<gene>
    <name evidence="12" type="primary">ORC1</name>
    <name evidence="12" type="ORF">GGI25_004291</name>
</gene>
<reference evidence="12" key="1">
    <citation type="submission" date="2022-07" db="EMBL/GenBank/DDBJ databases">
        <title>Phylogenomic reconstructions and comparative analyses of Kickxellomycotina fungi.</title>
        <authorList>
            <person name="Reynolds N.K."/>
            <person name="Stajich J.E."/>
            <person name="Barry K."/>
            <person name="Grigoriev I.V."/>
            <person name="Crous P."/>
            <person name="Smith M.E."/>
        </authorList>
    </citation>
    <scope>NUCLEOTIDE SEQUENCE</scope>
    <source>
        <strain evidence="12">NRRL 3115</strain>
    </source>
</reference>
<dbReference type="Gene3D" id="3.40.50.300">
    <property type="entry name" value="P-loop containing nucleotide triphosphate hydrolases"/>
    <property type="match status" value="1"/>
</dbReference>
<evidence type="ECO:0000259" key="11">
    <source>
        <dbReference type="PROSITE" id="PS51038"/>
    </source>
</evidence>
<dbReference type="Proteomes" id="UP001151518">
    <property type="component" value="Unassembled WGS sequence"/>
</dbReference>
<dbReference type="SUPFAM" id="SSF52540">
    <property type="entry name" value="P-loop containing nucleoside triphosphate hydrolases"/>
    <property type="match status" value="1"/>
</dbReference>
<organism evidence="12 13">
    <name type="scientific">Coemansia spiralis</name>
    <dbReference type="NCBI Taxonomy" id="417178"/>
    <lineage>
        <taxon>Eukaryota</taxon>
        <taxon>Fungi</taxon>
        <taxon>Fungi incertae sedis</taxon>
        <taxon>Zoopagomycota</taxon>
        <taxon>Kickxellomycotina</taxon>
        <taxon>Kickxellomycetes</taxon>
        <taxon>Kickxellales</taxon>
        <taxon>Kickxellaceae</taxon>
        <taxon>Coemansia</taxon>
    </lineage>
</organism>
<evidence type="ECO:0000313" key="13">
    <source>
        <dbReference type="Proteomes" id="UP001151518"/>
    </source>
</evidence>
<keyword evidence="4" id="KW-0479">Metal-binding</keyword>
<dbReference type="InterPro" id="IPR003959">
    <property type="entry name" value="ATPase_AAA_core"/>
</dbReference>
<dbReference type="GO" id="GO:0005664">
    <property type="term" value="C:nuclear origin of replication recognition complex"/>
    <property type="evidence" value="ECO:0007669"/>
    <property type="project" value="TreeGrafter"/>
</dbReference>
<feature type="compositionally biased region" description="Polar residues" evidence="10">
    <location>
        <begin position="1367"/>
        <end position="1380"/>
    </location>
</feature>
<feature type="domain" description="BAH" evidence="11">
    <location>
        <begin position="1789"/>
        <end position="1919"/>
    </location>
</feature>
<dbReference type="GO" id="GO:0005524">
    <property type="term" value="F:ATP binding"/>
    <property type="evidence" value="ECO:0007669"/>
    <property type="project" value="UniProtKB-KW"/>
</dbReference>
<dbReference type="FunFam" id="3.40.50.300:FF:000199">
    <property type="entry name" value="Origin recognition complex subunit 1"/>
    <property type="match status" value="1"/>
</dbReference>
<dbReference type="Pfam" id="PF01426">
    <property type="entry name" value="BAH"/>
    <property type="match status" value="1"/>
</dbReference>
<feature type="region of interest" description="Disordered" evidence="10">
    <location>
        <begin position="1748"/>
        <end position="1774"/>
    </location>
</feature>
<feature type="region of interest" description="Disordered" evidence="10">
    <location>
        <begin position="1353"/>
        <end position="1384"/>
    </location>
</feature>
<evidence type="ECO:0000256" key="2">
    <source>
        <dbReference type="ARBA" id="ARBA00008398"/>
    </source>
</evidence>
<keyword evidence="6" id="KW-0067">ATP-binding</keyword>